<dbReference type="Proteomes" id="UP000823603">
    <property type="component" value="Unassembled WGS sequence"/>
</dbReference>
<evidence type="ECO:0000256" key="1">
    <source>
        <dbReference type="SAM" id="SignalP"/>
    </source>
</evidence>
<keyword evidence="1" id="KW-0732">Signal</keyword>
<name>A0A9D9ICZ4_9BACT</name>
<accession>A0A9D9ICZ4</accession>
<evidence type="ECO:0000313" key="3">
    <source>
        <dbReference type="Proteomes" id="UP000823603"/>
    </source>
</evidence>
<dbReference type="EMBL" id="JADIMB010000007">
    <property type="protein sequence ID" value="MBO8470347.1"/>
    <property type="molecule type" value="Genomic_DNA"/>
</dbReference>
<reference evidence="2" key="2">
    <citation type="journal article" date="2021" name="PeerJ">
        <title>Extensive microbial diversity within the chicken gut microbiome revealed by metagenomics and culture.</title>
        <authorList>
            <person name="Gilroy R."/>
            <person name="Ravi A."/>
            <person name="Getino M."/>
            <person name="Pursley I."/>
            <person name="Horton D.L."/>
            <person name="Alikhan N.F."/>
            <person name="Baker D."/>
            <person name="Gharbi K."/>
            <person name="Hall N."/>
            <person name="Watson M."/>
            <person name="Adriaenssens E.M."/>
            <person name="Foster-Nyarko E."/>
            <person name="Jarju S."/>
            <person name="Secka A."/>
            <person name="Antonio M."/>
            <person name="Oren A."/>
            <person name="Chaudhuri R.R."/>
            <person name="La Ragione R."/>
            <person name="Hildebrand F."/>
            <person name="Pallen M.J."/>
        </authorList>
    </citation>
    <scope>NUCLEOTIDE SEQUENCE</scope>
    <source>
        <strain evidence="2">B2-22910</strain>
    </source>
</reference>
<dbReference type="AlphaFoldDB" id="A0A9D9ICZ4"/>
<gene>
    <name evidence="2" type="ORF">IAB82_00955</name>
</gene>
<protein>
    <submittedName>
        <fullName evidence="2">Uncharacterized protein</fullName>
    </submittedName>
</protein>
<evidence type="ECO:0000313" key="2">
    <source>
        <dbReference type="EMBL" id="MBO8470347.1"/>
    </source>
</evidence>
<proteinExistence type="predicted"/>
<feature type="signal peptide" evidence="1">
    <location>
        <begin position="1"/>
        <end position="22"/>
    </location>
</feature>
<feature type="chain" id="PRO_5039326379" evidence="1">
    <location>
        <begin position="23"/>
        <end position="430"/>
    </location>
</feature>
<reference evidence="2" key="1">
    <citation type="submission" date="2020-10" db="EMBL/GenBank/DDBJ databases">
        <authorList>
            <person name="Gilroy R."/>
        </authorList>
    </citation>
    <scope>NUCLEOTIDE SEQUENCE</scope>
    <source>
        <strain evidence="2">B2-22910</strain>
    </source>
</reference>
<organism evidence="2 3">
    <name type="scientific">Candidatus Cryptobacteroides faecavium</name>
    <dbReference type="NCBI Taxonomy" id="2840762"/>
    <lineage>
        <taxon>Bacteria</taxon>
        <taxon>Pseudomonadati</taxon>
        <taxon>Bacteroidota</taxon>
        <taxon>Bacteroidia</taxon>
        <taxon>Bacteroidales</taxon>
        <taxon>Candidatus Cryptobacteroides</taxon>
    </lineage>
</organism>
<comment type="caution">
    <text evidence="2">The sequence shown here is derived from an EMBL/GenBank/DDBJ whole genome shotgun (WGS) entry which is preliminary data.</text>
</comment>
<sequence length="430" mass="48384">MKISIRILLVFSALVFPGAGLAAQTVETQADSTASADSAGMFNALDYSMQKRYLYRGEPFINDKFTDNTFFSIHGGSEKLAPRGNSTYNWSAAAKVSYGKWFNPYNALKLTLSGERTFRNADRSVIWTAGVDVSHMFNLSRYFGGYRPSRFFEISTVEGLRYRYSMTGDSGENAAGLHLGFNFNMNLGRRIDFFIEPLVTFYTDNIDHSADWNWRRYDITYGGTMGLSYKFLSDRKALSGPADTGDAFVSFSAGPAFHFSDLVLDRIGIFKSLGAQVNLSYGKWFTPVFALRATGFFTTDKWIEYSYGARKNAWYYGARIEGMLDLCSLFRHGRKSDFSVSLLAGPEVAAVTKRESSRNLTNFYLGLTGGLQLKYRILEYISIFLEPRVGIVPYTIVTDSLDPLKHVGHNYYDTLYNLNIGVELSLGFLE</sequence>